<evidence type="ECO:0000313" key="2">
    <source>
        <dbReference type="EMBL" id="MFD2216593.1"/>
    </source>
</evidence>
<accession>A0ABW5C6K1</accession>
<gene>
    <name evidence="2" type="ORF">ACFSKK_23240</name>
</gene>
<feature type="transmembrane region" description="Helical" evidence="1">
    <location>
        <begin position="67"/>
        <end position="88"/>
    </location>
</feature>
<dbReference type="Proteomes" id="UP001597318">
    <property type="component" value="Unassembled WGS sequence"/>
</dbReference>
<organism evidence="2 3">
    <name type="scientific">Metabacillus endolithicus</name>
    <dbReference type="NCBI Taxonomy" id="1535204"/>
    <lineage>
        <taxon>Bacteria</taxon>
        <taxon>Bacillati</taxon>
        <taxon>Bacillota</taxon>
        <taxon>Bacilli</taxon>
        <taxon>Bacillales</taxon>
        <taxon>Bacillaceae</taxon>
        <taxon>Metabacillus</taxon>
    </lineage>
</organism>
<dbReference type="RefSeq" id="WP_247347384.1">
    <property type="nucleotide sequence ID" value="NZ_CP095551.1"/>
</dbReference>
<feature type="transmembrane region" description="Helical" evidence="1">
    <location>
        <begin position="12"/>
        <end position="32"/>
    </location>
</feature>
<keyword evidence="3" id="KW-1185">Reference proteome</keyword>
<dbReference type="EMBL" id="JBHUIK010000007">
    <property type="protein sequence ID" value="MFD2216593.1"/>
    <property type="molecule type" value="Genomic_DNA"/>
</dbReference>
<keyword evidence="1" id="KW-0812">Transmembrane</keyword>
<evidence type="ECO:0000256" key="1">
    <source>
        <dbReference type="SAM" id="Phobius"/>
    </source>
</evidence>
<evidence type="ECO:0008006" key="4">
    <source>
        <dbReference type="Google" id="ProtNLM"/>
    </source>
</evidence>
<keyword evidence="1" id="KW-1133">Transmembrane helix</keyword>
<proteinExistence type="predicted"/>
<sequence>MKGISIKKFVKEVIPYAFVFAFMSTLIFFTGVESASATVPTIPGGSGGSDVTTINTILTGWITNIRIIGAVVIVIAIVLAAIMIGISMGNSAKRALGISALVSAIVGIILVLKAPDLANYVITQSGSGS</sequence>
<comment type="caution">
    <text evidence="2">The sequence shown here is derived from an EMBL/GenBank/DDBJ whole genome shotgun (WGS) entry which is preliminary data.</text>
</comment>
<name>A0ABW5C6K1_9BACI</name>
<dbReference type="Pfam" id="PF18895">
    <property type="entry name" value="T4SS_pilin"/>
    <property type="match status" value="1"/>
</dbReference>
<dbReference type="InterPro" id="IPR043993">
    <property type="entry name" value="T4SS_pilin"/>
</dbReference>
<keyword evidence="1" id="KW-0472">Membrane</keyword>
<feature type="transmembrane region" description="Helical" evidence="1">
    <location>
        <begin position="95"/>
        <end position="112"/>
    </location>
</feature>
<reference evidence="3" key="1">
    <citation type="journal article" date="2019" name="Int. J. Syst. Evol. Microbiol.">
        <title>The Global Catalogue of Microorganisms (GCM) 10K type strain sequencing project: providing services to taxonomists for standard genome sequencing and annotation.</title>
        <authorList>
            <consortium name="The Broad Institute Genomics Platform"/>
            <consortium name="The Broad Institute Genome Sequencing Center for Infectious Disease"/>
            <person name="Wu L."/>
            <person name="Ma J."/>
        </authorList>
    </citation>
    <scope>NUCLEOTIDE SEQUENCE [LARGE SCALE GENOMIC DNA]</scope>
    <source>
        <strain evidence="3">CGMCC 1.15474</strain>
    </source>
</reference>
<protein>
    <recommendedName>
        <fullName evidence="4">Conjugal transfer protein TrbC</fullName>
    </recommendedName>
</protein>
<evidence type="ECO:0000313" key="3">
    <source>
        <dbReference type="Proteomes" id="UP001597318"/>
    </source>
</evidence>